<dbReference type="AlphaFoldDB" id="A0A4Q7Z048"/>
<dbReference type="Proteomes" id="UP000292958">
    <property type="component" value="Unassembled WGS sequence"/>
</dbReference>
<keyword evidence="2" id="KW-1185">Reference proteome</keyword>
<evidence type="ECO:0008006" key="3">
    <source>
        <dbReference type="Google" id="ProtNLM"/>
    </source>
</evidence>
<dbReference type="RefSeq" id="WP_130422042.1">
    <property type="nucleotide sequence ID" value="NZ_SHKW01000001.1"/>
</dbReference>
<evidence type="ECO:0000313" key="2">
    <source>
        <dbReference type="Proteomes" id="UP000292958"/>
    </source>
</evidence>
<comment type="caution">
    <text evidence="1">The sequence shown here is derived from an EMBL/GenBank/DDBJ whole genome shotgun (WGS) entry which is preliminary data.</text>
</comment>
<sequence length="134" mass="15322">MDGFEIIRAVESSGGSLWVDGDFIGYRIPKRATGILPQIRDRKNELLRLLQDRPPTVRGVRIIRWEPVNYPVQIDRWTTVTNSRRFATKSLLQIKELLAGGTWHAGNWTLSQLVERLKSVGVTIEIEDQAKLVQ</sequence>
<proteinExistence type="predicted"/>
<reference evidence="1 2" key="1">
    <citation type="submission" date="2019-02" db="EMBL/GenBank/DDBJ databases">
        <title>Genomic Encyclopedia of Archaeal and Bacterial Type Strains, Phase II (KMG-II): from individual species to whole genera.</title>
        <authorList>
            <person name="Goeker M."/>
        </authorList>
    </citation>
    <scope>NUCLEOTIDE SEQUENCE [LARGE SCALE GENOMIC DNA]</scope>
    <source>
        <strain evidence="1 2">DSM 18101</strain>
    </source>
</reference>
<name>A0A4Q7Z048_9BACT</name>
<evidence type="ECO:0000313" key="1">
    <source>
        <dbReference type="EMBL" id="RZU43458.1"/>
    </source>
</evidence>
<accession>A0A4Q7Z048</accession>
<dbReference type="EMBL" id="SHKW01000001">
    <property type="protein sequence ID" value="RZU43458.1"/>
    <property type="molecule type" value="Genomic_DNA"/>
</dbReference>
<protein>
    <recommendedName>
        <fullName evidence="3">TubC N-terminal docking domain-containing protein</fullName>
    </recommendedName>
</protein>
<organism evidence="1 2">
    <name type="scientific">Edaphobacter modestus</name>
    <dbReference type="NCBI Taxonomy" id="388466"/>
    <lineage>
        <taxon>Bacteria</taxon>
        <taxon>Pseudomonadati</taxon>
        <taxon>Acidobacteriota</taxon>
        <taxon>Terriglobia</taxon>
        <taxon>Terriglobales</taxon>
        <taxon>Acidobacteriaceae</taxon>
        <taxon>Edaphobacter</taxon>
    </lineage>
</organism>
<gene>
    <name evidence="1" type="ORF">BDD14_5122</name>
</gene>